<reference evidence="1" key="1">
    <citation type="submission" date="2018-10" db="EMBL/GenBank/DDBJ databases">
        <title>Hidden diversity of soil giant viruses.</title>
        <authorList>
            <person name="Schulz F."/>
            <person name="Alteio L."/>
            <person name="Goudeau D."/>
            <person name="Ryan E.M."/>
            <person name="Malmstrom R.R."/>
            <person name="Blanchard J."/>
            <person name="Woyke T."/>
        </authorList>
    </citation>
    <scope>NUCLEOTIDE SEQUENCE</scope>
    <source>
        <strain evidence="1">SAV1</strain>
    </source>
</reference>
<dbReference type="EMBL" id="MK072476">
    <property type="protein sequence ID" value="AYV85784.1"/>
    <property type="molecule type" value="Genomic_DNA"/>
</dbReference>
<evidence type="ECO:0000313" key="1">
    <source>
        <dbReference type="EMBL" id="AYV85784.1"/>
    </source>
</evidence>
<proteinExistence type="predicted"/>
<protein>
    <submittedName>
        <fullName evidence="1">Uncharacterized protein</fullName>
    </submittedName>
</protein>
<accession>A0A3G5AGR1</accession>
<gene>
    <name evidence="1" type="ORF">Satyrvirus40_7</name>
</gene>
<sequence length="45" mass="5219">MITTSGTLMIKNSFIDEACIQLQKYGSTSKIKKMVLIVEFFLRYQ</sequence>
<name>A0A3G5AGR1_9VIRU</name>
<organism evidence="1">
    <name type="scientific">Satyrvirus sp</name>
    <dbReference type="NCBI Taxonomy" id="2487771"/>
    <lineage>
        <taxon>Viruses</taxon>
        <taxon>Varidnaviria</taxon>
        <taxon>Bamfordvirae</taxon>
        <taxon>Nucleocytoviricota</taxon>
        <taxon>Megaviricetes</taxon>
        <taxon>Imitervirales</taxon>
        <taxon>Mimiviridae</taxon>
        <taxon>Megamimivirinae</taxon>
    </lineage>
</organism>